<dbReference type="PANTHER" id="PTHR34142:SF1">
    <property type="entry name" value="GLYCOSIDE HYDROLASE FAMILY 5 DOMAIN-CONTAINING PROTEIN"/>
    <property type="match status" value="1"/>
</dbReference>
<reference evidence="13" key="2">
    <citation type="journal article" date="2023" name="IMA Fungus">
        <title>Comparative genomic study of the Penicillium genus elucidates a diverse pangenome and 15 lateral gene transfer events.</title>
        <authorList>
            <person name="Petersen C."/>
            <person name="Sorensen T."/>
            <person name="Nielsen M.R."/>
            <person name="Sondergaard T.E."/>
            <person name="Sorensen J.L."/>
            <person name="Fitzpatrick D.A."/>
            <person name="Frisvad J.C."/>
            <person name="Nielsen K.L."/>
        </authorList>
    </citation>
    <scope>NUCLEOTIDE SEQUENCE</scope>
    <source>
        <strain evidence="13">IBT 19713</strain>
    </source>
</reference>
<dbReference type="SMART" id="SM00236">
    <property type="entry name" value="fCBD"/>
    <property type="match status" value="1"/>
</dbReference>
<evidence type="ECO:0000256" key="4">
    <source>
        <dbReference type="ARBA" id="ARBA00022729"/>
    </source>
</evidence>
<evidence type="ECO:0000313" key="14">
    <source>
        <dbReference type="Proteomes" id="UP001150941"/>
    </source>
</evidence>
<dbReference type="Pfam" id="PF00150">
    <property type="entry name" value="Cellulase"/>
    <property type="match status" value="1"/>
</dbReference>
<dbReference type="GO" id="GO:0005576">
    <property type="term" value="C:extracellular region"/>
    <property type="evidence" value="ECO:0007669"/>
    <property type="project" value="InterPro"/>
</dbReference>
<keyword evidence="6 9" id="KW-0326">Glycosidase</keyword>
<dbReference type="GO" id="GO:0030248">
    <property type="term" value="F:cellulose binding"/>
    <property type="evidence" value="ECO:0007669"/>
    <property type="project" value="InterPro"/>
</dbReference>
<feature type="region of interest" description="Disordered" evidence="10">
    <location>
        <begin position="337"/>
        <end position="375"/>
    </location>
</feature>
<proteinExistence type="inferred from homology"/>
<accession>A0A9W9TPK6</accession>
<evidence type="ECO:0000256" key="10">
    <source>
        <dbReference type="SAM" id="MobiDB-lite"/>
    </source>
</evidence>
<sequence length="456" mass="48860">MKVSNLILAASTASLAAAYPRGRPVAPSEKSVATKRANGLTWVGVSESGAEFGQTNLPGTLGKDYTWPDTTKIQVLRDAGMNIFRVPFLMERLVPGMALMQSLTLTTTEDSEYPKKLFACWKILTRQTSSGSIISSTSDFKTFWKNLATEFSSNEKVIFDTNNEYHDMDQTLVLNLNQAAIDGIRAAGATSQYIFAEGNAWTGAWSWTDNNDNMKGLTDSADKLIYEMHQYLDSDSSGTSENCVSTTIGQERLESATKWLKTNNKKGFIGEFAGGVNSVWHALLSLSDNSDVWTGASWWAAGPWWGSYMYSLEPTDGPAYSTYLPILEQYFVDGPKSASPSATSESTSSSAAPPATSTPNSQAQAPSPSVSTASSVPVAPVAQPTSFSSVPVYVPAPSSSSGFVSSSSVTPSATPSASSGAVRQYYQCGGANWTGPTTCQAPYTCKVQNPYYSQCL</sequence>
<dbReference type="GeneID" id="83201930"/>
<evidence type="ECO:0000256" key="9">
    <source>
        <dbReference type="RuleBase" id="RU361153"/>
    </source>
</evidence>
<dbReference type="InterPro" id="IPR035971">
    <property type="entry name" value="CBD_sf"/>
</dbReference>
<dbReference type="EC" id="3.2.1.4" evidence="3"/>
<dbReference type="InterPro" id="IPR017853">
    <property type="entry name" value="GH"/>
</dbReference>
<evidence type="ECO:0000256" key="1">
    <source>
        <dbReference type="ARBA" id="ARBA00000966"/>
    </source>
</evidence>
<comment type="similarity">
    <text evidence="2 9">Belongs to the glycosyl hydrolase 5 (cellulase A) family.</text>
</comment>
<organism evidence="13 14">
    <name type="scientific">Penicillium chermesinum</name>
    <dbReference type="NCBI Taxonomy" id="63820"/>
    <lineage>
        <taxon>Eukaryota</taxon>
        <taxon>Fungi</taxon>
        <taxon>Dikarya</taxon>
        <taxon>Ascomycota</taxon>
        <taxon>Pezizomycotina</taxon>
        <taxon>Eurotiomycetes</taxon>
        <taxon>Eurotiomycetidae</taxon>
        <taxon>Eurotiales</taxon>
        <taxon>Aspergillaceae</taxon>
        <taxon>Penicillium</taxon>
    </lineage>
</organism>
<evidence type="ECO:0000256" key="6">
    <source>
        <dbReference type="ARBA" id="ARBA00023295"/>
    </source>
</evidence>
<dbReference type="OrthoDB" id="5823761at2759"/>
<dbReference type="Proteomes" id="UP001150941">
    <property type="component" value="Unassembled WGS sequence"/>
</dbReference>
<evidence type="ECO:0000313" key="13">
    <source>
        <dbReference type="EMBL" id="KAJ5232374.1"/>
    </source>
</evidence>
<comment type="catalytic activity">
    <reaction evidence="1">
        <text>Endohydrolysis of (1-&gt;4)-beta-D-glucosidic linkages in cellulose, lichenin and cereal beta-D-glucans.</text>
        <dbReference type="EC" id="3.2.1.4"/>
    </reaction>
</comment>
<dbReference type="GO" id="GO:0009251">
    <property type="term" value="P:glucan catabolic process"/>
    <property type="evidence" value="ECO:0007669"/>
    <property type="project" value="TreeGrafter"/>
</dbReference>
<dbReference type="InterPro" id="IPR000254">
    <property type="entry name" value="CBD"/>
</dbReference>
<dbReference type="GO" id="GO:0008810">
    <property type="term" value="F:cellulase activity"/>
    <property type="evidence" value="ECO:0007669"/>
    <property type="project" value="UniProtKB-EC"/>
</dbReference>
<evidence type="ECO:0000256" key="5">
    <source>
        <dbReference type="ARBA" id="ARBA00022801"/>
    </source>
</evidence>
<keyword evidence="5 9" id="KW-0378">Hydrolase</keyword>
<dbReference type="SUPFAM" id="SSF51445">
    <property type="entry name" value="(Trans)glycosidases"/>
    <property type="match status" value="1"/>
</dbReference>
<dbReference type="SUPFAM" id="SSF57180">
    <property type="entry name" value="Cellulose-binding domain"/>
    <property type="match status" value="1"/>
</dbReference>
<dbReference type="AlphaFoldDB" id="A0A9W9TPK6"/>
<reference evidence="13" key="1">
    <citation type="submission" date="2022-11" db="EMBL/GenBank/DDBJ databases">
        <authorList>
            <person name="Petersen C."/>
        </authorList>
    </citation>
    <scope>NUCLEOTIDE SEQUENCE</scope>
    <source>
        <strain evidence="13">IBT 19713</strain>
    </source>
</reference>
<protein>
    <recommendedName>
        <fullName evidence="3">cellulase</fullName>
        <ecNumber evidence="3">3.2.1.4</ecNumber>
    </recommendedName>
    <alternativeName>
        <fullName evidence="8">Endo-beta-1,4-mannanase F</fullName>
    </alternativeName>
</protein>
<dbReference type="PROSITE" id="PS00562">
    <property type="entry name" value="CBM1_1"/>
    <property type="match status" value="1"/>
</dbReference>
<dbReference type="PROSITE" id="PS51164">
    <property type="entry name" value="CBM1_2"/>
    <property type="match status" value="1"/>
</dbReference>
<dbReference type="PANTHER" id="PTHR34142">
    <property type="entry name" value="ENDO-BETA-1,4-GLUCANASE A"/>
    <property type="match status" value="1"/>
</dbReference>
<evidence type="ECO:0000259" key="12">
    <source>
        <dbReference type="PROSITE" id="PS51164"/>
    </source>
</evidence>
<evidence type="ECO:0000256" key="11">
    <source>
        <dbReference type="SAM" id="SignalP"/>
    </source>
</evidence>
<dbReference type="Pfam" id="PF00734">
    <property type="entry name" value="CBM_1"/>
    <property type="match status" value="1"/>
</dbReference>
<comment type="caution">
    <text evidence="13">The sequence shown here is derived from an EMBL/GenBank/DDBJ whole genome shotgun (WGS) entry which is preliminary data.</text>
</comment>
<dbReference type="RefSeq" id="XP_058330367.1">
    <property type="nucleotide sequence ID" value="XM_058474627.1"/>
</dbReference>
<dbReference type="InterPro" id="IPR001547">
    <property type="entry name" value="Glyco_hydro_5"/>
</dbReference>
<dbReference type="Gene3D" id="3.20.20.80">
    <property type="entry name" value="Glycosidases"/>
    <property type="match status" value="1"/>
</dbReference>
<evidence type="ECO:0000256" key="8">
    <source>
        <dbReference type="ARBA" id="ARBA00033295"/>
    </source>
</evidence>
<name>A0A9W9TPK6_9EURO</name>
<feature type="domain" description="CBM1" evidence="12">
    <location>
        <begin position="420"/>
        <end position="456"/>
    </location>
</feature>
<dbReference type="EMBL" id="JAPQKS010000004">
    <property type="protein sequence ID" value="KAJ5232374.1"/>
    <property type="molecule type" value="Genomic_DNA"/>
</dbReference>
<comment type="function">
    <text evidence="7">Has endoglucanase activity on substrates containing beta-1,4 glycosidic bonds, like in carboxymethylcellulose (CMC), hydroxyethylcellulose (HEC) and beta-glucan. Involved in the degradation of complex natural cellulosic substrates.</text>
</comment>
<keyword evidence="4 11" id="KW-0732">Signal</keyword>
<evidence type="ECO:0000256" key="3">
    <source>
        <dbReference type="ARBA" id="ARBA00012601"/>
    </source>
</evidence>
<keyword evidence="14" id="KW-1185">Reference proteome</keyword>
<gene>
    <name evidence="13" type="ORF">N7468_005330</name>
</gene>
<feature type="signal peptide" evidence="11">
    <location>
        <begin position="1"/>
        <end position="18"/>
    </location>
</feature>
<evidence type="ECO:0000256" key="7">
    <source>
        <dbReference type="ARBA" id="ARBA00025192"/>
    </source>
</evidence>
<evidence type="ECO:0000256" key="2">
    <source>
        <dbReference type="ARBA" id="ARBA00005641"/>
    </source>
</evidence>
<feature type="chain" id="PRO_5040963583" description="cellulase" evidence="11">
    <location>
        <begin position="19"/>
        <end position="456"/>
    </location>
</feature>